<protein>
    <recommendedName>
        <fullName evidence="5">HTH lysR-type domain-containing protein</fullName>
    </recommendedName>
</protein>
<evidence type="ECO:0000313" key="6">
    <source>
        <dbReference type="EMBL" id="KRL25775.1"/>
    </source>
</evidence>
<evidence type="ECO:0000256" key="3">
    <source>
        <dbReference type="ARBA" id="ARBA00023125"/>
    </source>
</evidence>
<dbReference type="PROSITE" id="PS50931">
    <property type="entry name" value="HTH_LYSR"/>
    <property type="match status" value="1"/>
</dbReference>
<evidence type="ECO:0000313" key="7">
    <source>
        <dbReference type="Proteomes" id="UP000050901"/>
    </source>
</evidence>
<keyword evidence="4" id="KW-0804">Transcription</keyword>
<dbReference type="GO" id="GO:0003700">
    <property type="term" value="F:DNA-binding transcription factor activity"/>
    <property type="evidence" value="ECO:0007669"/>
    <property type="project" value="InterPro"/>
</dbReference>
<comment type="caution">
    <text evidence="6">The sequence shown here is derived from an EMBL/GenBank/DDBJ whole genome shotgun (WGS) entry which is preliminary data.</text>
</comment>
<evidence type="ECO:0000256" key="1">
    <source>
        <dbReference type="ARBA" id="ARBA00009437"/>
    </source>
</evidence>
<dbReference type="GO" id="GO:0003677">
    <property type="term" value="F:DNA binding"/>
    <property type="evidence" value="ECO:0007669"/>
    <property type="project" value="UniProtKB-KW"/>
</dbReference>
<dbReference type="InterPro" id="IPR005119">
    <property type="entry name" value="LysR_subst-bd"/>
</dbReference>
<dbReference type="PANTHER" id="PTHR30346">
    <property type="entry name" value="TRANSCRIPTIONAL DUAL REGULATOR HCAR-RELATED"/>
    <property type="match status" value="1"/>
</dbReference>
<comment type="similarity">
    <text evidence="1">Belongs to the LysR transcriptional regulatory family.</text>
</comment>
<dbReference type="RefSeq" id="WP_056968251.1">
    <property type="nucleotide sequence ID" value="NZ_AZEQ01000009.1"/>
</dbReference>
<dbReference type="CDD" id="cd05466">
    <property type="entry name" value="PBP2_LTTR_substrate"/>
    <property type="match status" value="1"/>
</dbReference>
<dbReference type="AlphaFoldDB" id="A0A0R1P0K6"/>
<dbReference type="PANTHER" id="PTHR30346:SF0">
    <property type="entry name" value="HCA OPERON TRANSCRIPTIONAL ACTIVATOR HCAR"/>
    <property type="match status" value="1"/>
</dbReference>
<accession>A0A0R1P0K6</accession>
<dbReference type="EMBL" id="AZEQ01000009">
    <property type="protein sequence ID" value="KRL25775.1"/>
    <property type="molecule type" value="Genomic_DNA"/>
</dbReference>
<dbReference type="Pfam" id="PF00126">
    <property type="entry name" value="HTH_1"/>
    <property type="match status" value="1"/>
</dbReference>
<proteinExistence type="inferred from homology"/>
<evidence type="ECO:0000259" key="5">
    <source>
        <dbReference type="PROSITE" id="PS50931"/>
    </source>
</evidence>
<dbReference type="GO" id="GO:0032993">
    <property type="term" value="C:protein-DNA complex"/>
    <property type="evidence" value="ECO:0007669"/>
    <property type="project" value="TreeGrafter"/>
</dbReference>
<dbReference type="PRINTS" id="PR00039">
    <property type="entry name" value="HTHLYSR"/>
</dbReference>
<gene>
    <name evidence="6" type="ORF">FC47_GL002030</name>
</gene>
<dbReference type="InterPro" id="IPR000847">
    <property type="entry name" value="LysR_HTH_N"/>
</dbReference>
<dbReference type="SUPFAM" id="SSF53850">
    <property type="entry name" value="Periplasmic binding protein-like II"/>
    <property type="match status" value="1"/>
</dbReference>
<dbReference type="Gene3D" id="3.40.190.290">
    <property type="match status" value="1"/>
</dbReference>
<dbReference type="Proteomes" id="UP000050901">
    <property type="component" value="Unassembled WGS sequence"/>
</dbReference>
<dbReference type="InterPro" id="IPR036390">
    <property type="entry name" value="WH_DNA-bd_sf"/>
</dbReference>
<dbReference type="SUPFAM" id="SSF46785">
    <property type="entry name" value="Winged helix' DNA-binding domain"/>
    <property type="match status" value="1"/>
</dbReference>
<dbReference type="FunFam" id="1.10.10.10:FF:000001">
    <property type="entry name" value="LysR family transcriptional regulator"/>
    <property type="match status" value="1"/>
</dbReference>
<name>A0A0R1P0K6_LIMMU</name>
<dbReference type="Gene3D" id="1.10.10.10">
    <property type="entry name" value="Winged helix-like DNA-binding domain superfamily/Winged helix DNA-binding domain"/>
    <property type="match status" value="1"/>
</dbReference>
<dbReference type="InterPro" id="IPR036388">
    <property type="entry name" value="WH-like_DNA-bd_sf"/>
</dbReference>
<feature type="domain" description="HTH lysR-type" evidence="5">
    <location>
        <begin position="1"/>
        <end position="58"/>
    </location>
</feature>
<keyword evidence="3" id="KW-0238">DNA-binding</keyword>
<sequence>MNLDQLKVFLTVSELGSFQKAAQANYVSQRAISQQMKRLEDELGVKLFIRGKNRVQLTSAGNFFKERSQAILRMVSDTSQNIMRFDQLERHNLKVGYFSPFDALLLKRLIFDLANEIDFIVVEEGIEHVITDVLMNDLDCAIVMDDYGFNQNFSAMGLGTQALHTDRMVIGVSERLPFSDTITIDQLKNQPIIYYSNEESTYLKKAFTASLGTKLPSLSIQRVDSFEQMQMKVALGQALSFYPRQLISVYDQPDSHIRYLPLKDAMHQEFSFNLLYRNDNLNPALKQLIRHAQQSKKPTDEQLIKPV</sequence>
<organism evidence="6 7">
    <name type="scientific">Limosilactobacillus mucosae DSM 13345</name>
    <dbReference type="NCBI Taxonomy" id="1423771"/>
    <lineage>
        <taxon>Bacteria</taxon>
        <taxon>Bacillati</taxon>
        <taxon>Bacillota</taxon>
        <taxon>Bacilli</taxon>
        <taxon>Lactobacillales</taxon>
        <taxon>Lactobacillaceae</taxon>
        <taxon>Limosilactobacillus</taxon>
    </lineage>
</organism>
<dbReference type="PATRIC" id="fig|1423771.3.peg.2110"/>
<evidence type="ECO:0000256" key="4">
    <source>
        <dbReference type="ARBA" id="ARBA00023163"/>
    </source>
</evidence>
<keyword evidence="2" id="KW-0805">Transcription regulation</keyword>
<reference evidence="6 7" key="1">
    <citation type="journal article" date="2015" name="Genome Announc.">
        <title>Expanding the biotechnology potential of lactobacilli through comparative genomics of 213 strains and associated genera.</title>
        <authorList>
            <person name="Sun Z."/>
            <person name="Harris H.M."/>
            <person name="McCann A."/>
            <person name="Guo C."/>
            <person name="Argimon S."/>
            <person name="Zhang W."/>
            <person name="Yang X."/>
            <person name="Jeffery I.B."/>
            <person name="Cooney J.C."/>
            <person name="Kagawa T.F."/>
            <person name="Liu W."/>
            <person name="Song Y."/>
            <person name="Salvetti E."/>
            <person name="Wrobel A."/>
            <person name="Rasinkangas P."/>
            <person name="Parkhill J."/>
            <person name="Rea M.C."/>
            <person name="O'Sullivan O."/>
            <person name="Ritari J."/>
            <person name="Douillard F.P."/>
            <person name="Paul Ross R."/>
            <person name="Yang R."/>
            <person name="Briner A.E."/>
            <person name="Felis G.E."/>
            <person name="de Vos W.M."/>
            <person name="Barrangou R."/>
            <person name="Klaenhammer T.R."/>
            <person name="Caufield P.W."/>
            <person name="Cui Y."/>
            <person name="Zhang H."/>
            <person name="O'Toole P.W."/>
        </authorList>
    </citation>
    <scope>NUCLEOTIDE SEQUENCE [LARGE SCALE GENOMIC DNA]</scope>
    <source>
        <strain evidence="6 7">DSM 13345</strain>
    </source>
</reference>
<evidence type="ECO:0000256" key="2">
    <source>
        <dbReference type="ARBA" id="ARBA00023015"/>
    </source>
</evidence>
<dbReference type="Pfam" id="PF03466">
    <property type="entry name" value="LysR_substrate"/>
    <property type="match status" value="1"/>
</dbReference>